<evidence type="ECO:0000313" key="2">
    <source>
        <dbReference type="EMBL" id="ACX76162.1"/>
    </source>
</evidence>
<accession>A0ABM5LKI8</accession>
<dbReference type="InterPro" id="IPR016187">
    <property type="entry name" value="CTDL_fold"/>
</dbReference>
<dbReference type="PANTHER" id="PTHR23150">
    <property type="entry name" value="SULFATASE MODIFYING FACTOR 1, 2"/>
    <property type="match status" value="1"/>
</dbReference>
<dbReference type="InterPro" id="IPR005532">
    <property type="entry name" value="SUMF_dom"/>
</dbReference>
<name>A0ABM5LKI8_FIBSS</name>
<dbReference type="PANTHER" id="PTHR23150:SF19">
    <property type="entry name" value="FORMYLGLYCINE-GENERATING ENZYME"/>
    <property type="match status" value="1"/>
</dbReference>
<dbReference type="EMBL" id="CP001792">
    <property type="protein sequence ID" value="ACX76162.1"/>
    <property type="molecule type" value="Genomic_DNA"/>
</dbReference>
<dbReference type="InterPro" id="IPR051043">
    <property type="entry name" value="Sulfatase_Mod_Factor_Kinase"/>
</dbReference>
<organism evidence="2 3">
    <name type="scientific">Fibrobacter succinogenes (strain ATCC 19169 / S85)</name>
    <dbReference type="NCBI Taxonomy" id="59374"/>
    <lineage>
        <taxon>Bacteria</taxon>
        <taxon>Pseudomonadati</taxon>
        <taxon>Fibrobacterota</taxon>
        <taxon>Fibrobacteria</taxon>
        <taxon>Fibrobacterales</taxon>
        <taxon>Fibrobacteraceae</taxon>
        <taxon>Fibrobacter</taxon>
    </lineage>
</organism>
<keyword evidence="3" id="KW-1185">Reference proteome</keyword>
<dbReference type="InterPro" id="IPR011042">
    <property type="entry name" value="6-blade_b-propeller_TolB-like"/>
</dbReference>
<dbReference type="SUPFAM" id="SSF56436">
    <property type="entry name" value="C-type lectin-like"/>
    <property type="match status" value="1"/>
</dbReference>
<dbReference type="InterPro" id="IPR042095">
    <property type="entry name" value="SUMF_sf"/>
</dbReference>
<reference evidence="2" key="1">
    <citation type="submission" date="2009-10" db="EMBL/GenBank/DDBJ databases">
        <title>Complete sequence of Fibrobacter succinogenes subsp. succinogenes S85.</title>
        <authorList>
            <consortium name="US DOE Joint Genome Institute"/>
            <person name="Lucas S."/>
            <person name="Copeland A."/>
            <person name="Lapidus A."/>
            <person name="Glavina del Rio T."/>
            <person name="Tice H."/>
            <person name="Bruce D."/>
            <person name="Goodwin L."/>
            <person name="Pitluck S."/>
            <person name="Chertkov O."/>
            <person name="Detter J.C."/>
            <person name="Han C."/>
            <person name="Tapia R."/>
            <person name="Larimer F."/>
            <person name="Land M."/>
            <person name="Hauser L."/>
            <person name="Kyrpides N."/>
            <person name="Mikhailova N."/>
            <person name="Weimer P.J."/>
            <person name="Stevenson D.M."/>
            <person name="Boyum J."/>
            <person name="Brumm P.I."/>
            <person name="Mead D."/>
        </authorList>
    </citation>
    <scope>NUCLEOTIDE SEQUENCE [LARGE SCALE GENOMIC DNA]</scope>
    <source>
        <strain evidence="2">S85</strain>
    </source>
</reference>
<dbReference type="Gene3D" id="2.120.10.30">
    <property type="entry name" value="TolB, C-terminal domain"/>
    <property type="match status" value="1"/>
</dbReference>
<dbReference type="NCBIfam" id="TIGR02171">
    <property type="entry name" value="Fb_sc_TIGR02171"/>
    <property type="match status" value="1"/>
</dbReference>
<sequence>MKIFGMKDTLILSVAALSIIFLESCSDDSPTQTEMGSSLVCSLRDNCPGADLKDDFALVRSSGKTIVVGTNNKTAKVNERPEMDVKFDYDYQLGLHEVTCGEFKDLMNGKNGLSLECSQSVVPVVNVTYYDAVLFANAKSVKFKLDTAYSYSSAEFDKNGHCVLLEGFKFNPNVDAYRLPTEAEWIFAASLSANVEKSWNADNSDFKAHEVCKKKDENGFCDLYGNVTEWVNDWLGNFRDTTITNFVGATNGGSLGERVIKGGSFRSEPSAINVYARGDVYTVTGTSSSEYLGFRLAYGKISNPVWLDASGEVVASNMSIVTSSKKISSIFGVSRSRLAFRNDVTGNLAYVDFAKISPTIVEIKDSLGVYHPDISPDGKRVAFCTGQEGISGNSAVYVRNLDAEGTGLVKLDVKSAAIPRWRVLENGDTVIVYVTDAGNNKDESVFKAASTWQVKFANGKFGEPSKLFDGAYHGGISDDEKLTVSGARLLRARIAAKESTVKSKAEDEVWYGGEQACNASLNKTTKKTLFLDFAGETGTKFVGSKYRTHERMLIADDGGKLVSSVAAPSGYTFDHSEWVQNDETMAVATLTNADGAHQKIALVNTKDGSILNLVEGEELWHPSFWTPSDKTPVASDWDADSVGHYVSAANQTNYLLSHKMPMFWKLKDTVEVVGLGNSHLWAGFAAPEMSKPAMNMGVVPCDMHCMHYLFKNYVLNHCPKVKYVVLSLDIDLWYNIDPRTDINAGMGGALGFAYDQSHEFYPEGVDDKFVEMVMDNASDDIGEILDAHGWHAATENLGWTDENGVSVMNGDSTWSDCLFNKNLANCLVDMDQNTCLSTYTMDVCVPDTNLNMCLAKSELNQCLAIFSGDVDKLRELVRLAKENDITVIGVMFPISPYYKKTGTYGRHGMRRSHAKALIDEIEAMTESKSNFVIMNENNFGDHDYSTSLANDADHLNKDGAKKITARIDELIKSLDGKSK</sequence>
<evidence type="ECO:0000259" key="1">
    <source>
        <dbReference type="Pfam" id="PF03781"/>
    </source>
</evidence>
<evidence type="ECO:0000313" key="3">
    <source>
        <dbReference type="Proteomes" id="UP000001497"/>
    </source>
</evidence>
<dbReference type="Proteomes" id="UP000001497">
    <property type="component" value="Chromosome"/>
</dbReference>
<dbReference type="RefSeq" id="WP_015732347.1">
    <property type="nucleotide sequence ID" value="NC_013410.1"/>
</dbReference>
<feature type="domain" description="Sulfatase-modifying factor enzyme-like" evidence="1">
    <location>
        <begin position="65"/>
        <end position="297"/>
    </location>
</feature>
<proteinExistence type="predicted"/>
<dbReference type="Pfam" id="PF03781">
    <property type="entry name" value="FGE-sulfatase"/>
    <property type="match status" value="1"/>
</dbReference>
<dbReference type="SUPFAM" id="SSF82171">
    <property type="entry name" value="DPP6 N-terminal domain-like"/>
    <property type="match status" value="1"/>
</dbReference>
<protein>
    <recommendedName>
        <fullName evidence="1">Sulfatase-modifying factor enzyme-like domain-containing protein</fullName>
    </recommendedName>
</protein>
<gene>
    <name evidence="2" type="ordered locus">Fisuc_2577</name>
</gene>
<dbReference type="Gene3D" id="3.90.1580.10">
    <property type="entry name" value="paralog of FGE (formylglycine-generating enzyme)"/>
    <property type="match status" value="1"/>
</dbReference>
<dbReference type="InterPro" id="IPR022277">
    <property type="entry name" value="CHP02171_FIBSS"/>
</dbReference>